<sequence>MPSWIQGRGWHEFEAHLAKHADHRFGKLRCMYVTGLVRMLPLFGMVWVTKRIVADREREAVVEYGV</sequence>
<evidence type="ECO:0000313" key="1">
    <source>
        <dbReference type="EMBL" id="KAK7948880.1"/>
    </source>
</evidence>
<accession>A0ABR1Q8U5</accession>
<organism evidence="1 2">
    <name type="scientific">Apiospora aurea</name>
    <dbReference type="NCBI Taxonomy" id="335848"/>
    <lineage>
        <taxon>Eukaryota</taxon>
        <taxon>Fungi</taxon>
        <taxon>Dikarya</taxon>
        <taxon>Ascomycota</taxon>
        <taxon>Pezizomycotina</taxon>
        <taxon>Sordariomycetes</taxon>
        <taxon>Xylariomycetidae</taxon>
        <taxon>Amphisphaeriales</taxon>
        <taxon>Apiosporaceae</taxon>
        <taxon>Apiospora</taxon>
    </lineage>
</organism>
<comment type="caution">
    <text evidence="1">The sequence shown here is derived from an EMBL/GenBank/DDBJ whole genome shotgun (WGS) entry which is preliminary data.</text>
</comment>
<dbReference type="EMBL" id="JAQQWE010000006">
    <property type="protein sequence ID" value="KAK7948880.1"/>
    <property type="molecule type" value="Genomic_DNA"/>
</dbReference>
<name>A0ABR1Q8U5_9PEZI</name>
<keyword evidence="2" id="KW-1185">Reference proteome</keyword>
<protein>
    <submittedName>
        <fullName evidence="1">Uncharacterized protein</fullName>
    </submittedName>
</protein>
<dbReference type="Proteomes" id="UP001391051">
    <property type="component" value="Unassembled WGS sequence"/>
</dbReference>
<dbReference type="RefSeq" id="XP_066698386.1">
    <property type="nucleotide sequence ID" value="XM_066845988.1"/>
</dbReference>
<dbReference type="GeneID" id="92079050"/>
<proteinExistence type="predicted"/>
<evidence type="ECO:0000313" key="2">
    <source>
        <dbReference type="Proteomes" id="UP001391051"/>
    </source>
</evidence>
<gene>
    <name evidence="1" type="ORF">PG986_009766</name>
</gene>
<reference evidence="1 2" key="1">
    <citation type="submission" date="2023-01" db="EMBL/GenBank/DDBJ databases">
        <title>Analysis of 21 Apiospora genomes using comparative genomics revels a genus with tremendous synthesis potential of carbohydrate active enzymes and secondary metabolites.</title>
        <authorList>
            <person name="Sorensen T."/>
        </authorList>
    </citation>
    <scope>NUCLEOTIDE SEQUENCE [LARGE SCALE GENOMIC DNA]</scope>
    <source>
        <strain evidence="1 2">CBS 24483</strain>
    </source>
</reference>